<evidence type="ECO:0000313" key="2">
    <source>
        <dbReference type="EMBL" id="TBW75603.1"/>
    </source>
</evidence>
<dbReference type="SMART" id="SM00471">
    <property type="entry name" value="HDc"/>
    <property type="match status" value="1"/>
</dbReference>
<comment type="caution">
    <text evidence="2">The sequence shown here is derived from an EMBL/GenBank/DDBJ whole genome shotgun (WGS) entry which is preliminary data.</text>
</comment>
<reference evidence="2 3" key="1">
    <citation type="journal article" date="2019" name="Sci. Transl. Med.">
        <title>Quorum sensing between bacterial species on the skin protects against epidermal injury in atopic dermatitis.</title>
        <authorList>
            <person name="Williams M.R."/>
        </authorList>
    </citation>
    <scope>NUCLEOTIDE SEQUENCE [LARGE SCALE GENOMIC DNA]</scope>
    <source>
        <strain evidence="2 3">H8</strain>
    </source>
</reference>
<name>A0A4Q9WFJ5_STACP</name>
<dbReference type="Gene3D" id="1.10.472.50">
    <property type="entry name" value="HD-domain/PDEase-like"/>
    <property type="match status" value="1"/>
</dbReference>
<dbReference type="PANTHER" id="PTHR33594:SF1">
    <property type="entry name" value="HD_PDEASE DOMAIN-CONTAINING PROTEIN"/>
    <property type="match status" value="1"/>
</dbReference>
<dbReference type="InterPro" id="IPR003607">
    <property type="entry name" value="HD/PDEase_dom"/>
</dbReference>
<evidence type="ECO:0000259" key="1">
    <source>
        <dbReference type="SMART" id="SM00471"/>
    </source>
</evidence>
<dbReference type="PANTHER" id="PTHR33594">
    <property type="entry name" value="SUPERFAMILY HYDROLASE, PUTATIVE (AFU_ORTHOLOGUE AFUA_1G03035)-RELATED"/>
    <property type="match status" value="1"/>
</dbReference>
<dbReference type="EMBL" id="SCHC01000005">
    <property type="protein sequence ID" value="TBW75603.1"/>
    <property type="molecule type" value="Genomic_DNA"/>
</dbReference>
<evidence type="ECO:0000313" key="3">
    <source>
        <dbReference type="Proteomes" id="UP000291949"/>
    </source>
</evidence>
<dbReference type="RefSeq" id="WP_002453696.1">
    <property type="nucleotide sequence ID" value="NZ_AP014956.1"/>
</dbReference>
<proteinExistence type="predicted"/>
<protein>
    <submittedName>
        <fullName evidence="2">HD domain-containing protein</fullName>
    </submittedName>
</protein>
<dbReference type="SUPFAM" id="SSF109604">
    <property type="entry name" value="HD-domain/PDEase-like"/>
    <property type="match status" value="1"/>
</dbReference>
<organism evidence="2 3">
    <name type="scientific">Staphylococcus capitis</name>
    <dbReference type="NCBI Taxonomy" id="29388"/>
    <lineage>
        <taxon>Bacteria</taxon>
        <taxon>Bacillati</taxon>
        <taxon>Bacillota</taxon>
        <taxon>Bacilli</taxon>
        <taxon>Bacillales</taxon>
        <taxon>Staphylococcaceae</taxon>
        <taxon>Staphylococcus</taxon>
    </lineage>
</organism>
<dbReference type="AlphaFoldDB" id="A0A4Q9WFJ5"/>
<dbReference type="InterPro" id="IPR006674">
    <property type="entry name" value="HD_domain"/>
</dbReference>
<feature type="domain" description="HD/PDEase" evidence="1">
    <location>
        <begin position="22"/>
        <end position="137"/>
    </location>
</feature>
<gene>
    <name evidence="2" type="ORF">EQ811_11335</name>
</gene>
<dbReference type="Pfam" id="PF01966">
    <property type="entry name" value="HD"/>
    <property type="match status" value="1"/>
</dbReference>
<dbReference type="CDD" id="cd00077">
    <property type="entry name" value="HDc"/>
    <property type="match status" value="1"/>
</dbReference>
<accession>A0A4Q9WFJ5</accession>
<sequence length="220" mass="25368">MENELKIKHACNYMKMVHKDDHTGHDIAHVERVHTLAKYIALNEGLVHTTIIELAALLHDTVDSKITNEQQAYDKLSTFLETIDLTQDDIQHVLHIIQNMSYRGGKNNQATLSIEGQIVRDADRLDALGAIGIARTFQFAGYFGEPMWTESNVPFESLHTDNIEAFDPSAIKHFYEKLLKLKSLMHTSTGRKLAEERHHFMLQFLKQFLHEWNFNNNTNL</sequence>
<dbReference type="Gene3D" id="1.20.58.1910">
    <property type="match status" value="1"/>
</dbReference>
<dbReference type="Proteomes" id="UP000291949">
    <property type="component" value="Unassembled WGS sequence"/>
</dbReference>